<evidence type="ECO:0000313" key="2">
    <source>
        <dbReference type="Proteomes" id="UP001195483"/>
    </source>
</evidence>
<reference evidence="1" key="1">
    <citation type="journal article" date="2021" name="Genome Biol. Evol.">
        <title>A High-Quality Reference Genome for a Parasitic Bivalve with Doubly Uniparental Inheritance (Bivalvia: Unionida).</title>
        <authorList>
            <person name="Smith C.H."/>
        </authorList>
    </citation>
    <scope>NUCLEOTIDE SEQUENCE</scope>
    <source>
        <strain evidence="1">CHS0354</strain>
    </source>
</reference>
<evidence type="ECO:0000313" key="1">
    <source>
        <dbReference type="EMBL" id="KAK3590928.1"/>
    </source>
</evidence>
<protein>
    <submittedName>
        <fullName evidence="1">Uncharacterized protein</fullName>
    </submittedName>
</protein>
<reference evidence="1" key="3">
    <citation type="submission" date="2023-05" db="EMBL/GenBank/DDBJ databases">
        <authorList>
            <person name="Smith C.H."/>
        </authorList>
    </citation>
    <scope>NUCLEOTIDE SEQUENCE</scope>
    <source>
        <strain evidence="1">CHS0354</strain>
        <tissue evidence="1">Mantle</tissue>
    </source>
</reference>
<dbReference type="Gene3D" id="2.40.128.600">
    <property type="match status" value="1"/>
</dbReference>
<accession>A0AAE0SFV6</accession>
<dbReference type="EMBL" id="JAEAOA010001920">
    <property type="protein sequence ID" value="KAK3590928.1"/>
    <property type="molecule type" value="Genomic_DNA"/>
</dbReference>
<gene>
    <name evidence="1" type="ORF">CHS0354_032647</name>
</gene>
<dbReference type="AlphaFoldDB" id="A0AAE0SFV6"/>
<proteinExistence type="predicted"/>
<comment type="caution">
    <text evidence="1">The sequence shown here is derived from an EMBL/GenBank/DDBJ whole genome shotgun (WGS) entry which is preliminary data.</text>
</comment>
<reference evidence="1" key="2">
    <citation type="journal article" date="2021" name="Genome Biol. Evol.">
        <title>Developing a high-quality reference genome for a parasitic bivalve with doubly uniparental inheritance (Bivalvia: Unionida).</title>
        <authorList>
            <person name="Smith C.H."/>
        </authorList>
    </citation>
    <scope>NUCLEOTIDE SEQUENCE</scope>
    <source>
        <strain evidence="1">CHS0354</strain>
        <tissue evidence="1">Mantle</tissue>
    </source>
</reference>
<sequence>MGGNEQDPAMCYVYEQELKSYPLLTHTGSTDGYRAMLTLYPNRKLGIFTAMTGDDPSYIFRSNLHNYVSDLYLNEEPWLNVSTICTFPEPWHEKKPSTKRTPIDKNIQPIRANDSYVGVYNNKAYGDIKIHISKDNQLMATYGYANFLLFAKTTSDVFYAEGTGLLKNVKDFTIFRFVEKSNSSSLMNTLEIPSFESQDPPVFTRRKAVAIHISRANRMANCIVRAHLTLFVLVVAVIM</sequence>
<name>A0AAE0SFV6_9BIVA</name>
<organism evidence="1 2">
    <name type="scientific">Potamilus streckersoni</name>
    <dbReference type="NCBI Taxonomy" id="2493646"/>
    <lineage>
        <taxon>Eukaryota</taxon>
        <taxon>Metazoa</taxon>
        <taxon>Spiralia</taxon>
        <taxon>Lophotrochozoa</taxon>
        <taxon>Mollusca</taxon>
        <taxon>Bivalvia</taxon>
        <taxon>Autobranchia</taxon>
        <taxon>Heteroconchia</taxon>
        <taxon>Palaeoheterodonta</taxon>
        <taxon>Unionida</taxon>
        <taxon>Unionoidea</taxon>
        <taxon>Unionidae</taxon>
        <taxon>Ambleminae</taxon>
        <taxon>Lampsilini</taxon>
        <taxon>Potamilus</taxon>
    </lineage>
</organism>
<keyword evidence="2" id="KW-1185">Reference proteome</keyword>
<dbReference type="Proteomes" id="UP001195483">
    <property type="component" value="Unassembled WGS sequence"/>
</dbReference>